<reference evidence="2" key="1">
    <citation type="journal article" date="2019" name="Int. J. Syst. Evol. Microbiol.">
        <title>The Global Catalogue of Microorganisms (GCM) 10K type strain sequencing project: providing services to taxonomists for standard genome sequencing and annotation.</title>
        <authorList>
            <consortium name="The Broad Institute Genomics Platform"/>
            <consortium name="The Broad Institute Genome Sequencing Center for Infectious Disease"/>
            <person name="Wu L."/>
            <person name="Ma J."/>
        </authorList>
    </citation>
    <scope>NUCLEOTIDE SEQUENCE [LARGE SCALE GENOMIC DNA]</scope>
    <source>
        <strain evidence="2">CGMCC 4.7645</strain>
    </source>
</reference>
<sequence>MTLTDDAGDWIGDAISEARFAPYLAECGDDRATAWRLYVWNIAISMAFYPLLHFPEITLRNALHRELGSGSDAPTGGRSHH</sequence>
<dbReference type="RefSeq" id="WP_378269321.1">
    <property type="nucleotide sequence ID" value="NZ_JBHUKR010000021.1"/>
</dbReference>
<dbReference type="EMBL" id="JBHUKR010000021">
    <property type="protein sequence ID" value="MFD2420984.1"/>
    <property type="molecule type" value="Genomic_DNA"/>
</dbReference>
<evidence type="ECO:0000313" key="1">
    <source>
        <dbReference type="EMBL" id="MFD2420984.1"/>
    </source>
</evidence>
<gene>
    <name evidence="1" type="ORF">ACFSXZ_32120</name>
</gene>
<organism evidence="1 2">
    <name type="scientific">Amycolatopsis pigmentata</name>
    <dbReference type="NCBI Taxonomy" id="450801"/>
    <lineage>
        <taxon>Bacteria</taxon>
        <taxon>Bacillati</taxon>
        <taxon>Actinomycetota</taxon>
        <taxon>Actinomycetes</taxon>
        <taxon>Pseudonocardiales</taxon>
        <taxon>Pseudonocardiaceae</taxon>
        <taxon>Amycolatopsis</taxon>
    </lineage>
</organism>
<dbReference type="Proteomes" id="UP001597417">
    <property type="component" value="Unassembled WGS sequence"/>
</dbReference>
<name>A0ABW5G109_9PSEU</name>
<keyword evidence="2" id="KW-1185">Reference proteome</keyword>
<evidence type="ECO:0000313" key="2">
    <source>
        <dbReference type="Proteomes" id="UP001597417"/>
    </source>
</evidence>
<proteinExistence type="predicted"/>
<protein>
    <submittedName>
        <fullName evidence="1">Uncharacterized protein</fullName>
    </submittedName>
</protein>
<accession>A0ABW5G109</accession>
<comment type="caution">
    <text evidence="1">The sequence shown here is derived from an EMBL/GenBank/DDBJ whole genome shotgun (WGS) entry which is preliminary data.</text>
</comment>